<comment type="catalytic activity">
    <reaction evidence="7">
        <text>4-CDP-2-C-methyl-D-erythritol + ATP = 4-CDP-2-C-methyl-D-erythritol 2-phosphate + ADP + H(+)</text>
        <dbReference type="Rhea" id="RHEA:18437"/>
        <dbReference type="ChEBI" id="CHEBI:15378"/>
        <dbReference type="ChEBI" id="CHEBI:30616"/>
        <dbReference type="ChEBI" id="CHEBI:57823"/>
        <dbReference type="ChEBI" id="CHEBI:57919"/>
        <dbReference type="ChEBI" id="CHEBI:456216"/>
        <dbReference type="EC" id="2.7.1.148"/>
    </reaction>
</comment>
<keyword evidence="2 7" id="KW-0808">Transferase</keyword>
<comment type="similarity">
    <text evidence="7">Belongs to the GHMP kinase family. IspE subfamily.</text>
</comment>
<comment type="function">
    <text evidence="7">Catalyzes the phosphorylation of the position 2 hydroxy group of 4-diphosphocytidyl-2C-methyl-D-erythritol.</text>
</comment>
<dbReference type="Gene3D" id="3.30.230.10">
    <property type="match status" value="1"/>
</dbReference>
<dbReference type="EMBL" id="BAABKE010000003">
    <property type="protein sequence ID" value="GAA5097973.1"/>
    <property type="molecule type" value="Genomic_DNA"/>
</dbReference>
<dbReference type="RefSeq" id="WP_077925200.1">
    <property type="nucleotide sequence ID" value="NZ_BAABKE010000003.1"/>
</dbReference>
<evidence type="ECO:0000256" key="3">
    <source>
        <dbReference type="ARBA" id="ARBA00022741"/>
    </source>
</evidence>
<feature type="active site" evidence="7">
    <location>
        <position position="9"/>
    </location>
</feature>
<evidence type="ECO:0000313" key="10">
    <source>
        <dbReference type="Proteomes" id="UP001500631"/>
    </source>
</evidence>
<dbReference type="GO" id="GO:0016301">
    <property type="term" value="F:kinase activity"/>
    <property type="evidence" value="ECO:0007669"/>
    <property type="project" value="UniProtKB-KW"/>
</dbReference>
<feature type="active site" evidence="7">
    <location>
        <position position="134"/>
    </location>
</feature>
<keyword evidence="6 7" id="KW-0414">Isoprene biosynthesis</keyword>
<keyword evidence="10" id="KW-1185">Reference proteome</keyword>
<dbReference type="Gene3D" id="3.30.70.890">
    <property type="entry name" value="GHMP kinase, C-terminal domain"/>
    <property type="match status" value="1"/>
</dbReference>
<dbReference type="InterPro" id="IPR014721">
    <property type="entry name" value="Ribsml_uS5_D2-typ_fold_subgr"/>
</dbReference>
<gene>
    <name evidence="7 9" type="primary">ispE</name>
    <name evidence="9" type="ORF">GCM10023338_09880</name>
</gene>
<evidence type="ECO:0000256" key="4">
    <source>
        <dbReference type="ARBA" id="ARBA00022777"/>
    </source>
</evidence>
<protein>
    <recommendedName>
        <fullName evidence="1 7">4-diphosphocytidyl-2-C-methyl-D-erythritol kinase</fullName>
        <shortName evidence="7">CMK</shortName>
        <ecNumber evidence="7">2.7.1.148</ecNumber>
    </recommendedName>
    <alternativeName>
        <fullName evidence="7">4-(cytidine-5'-diphospho)-2-C-methyl-D-erythritol kinase</fullName>
    </alternativeName>
</protein>
<name>A0ABP9MKP9_9GAMM</name>
<evidence type="ECO:0000259" key="8">
    <source>
        <dbReference type="Pfam" id="PF00288"/>
    </source>
</evidence>
<dbReference type="SUPFAM" id="SSF55060">
    <property type="entry name" value="GHMP Kinase, C-terminal domain"/>
    <property type="match status" value="1"/>
</dbReference>
<keyword evidence="3 7" id="KW-0547">Nucleotide-binding</keyword>
<dbReference type="InterPro" id="IPR004424">
    <property type="entry name" value="IspE"/>
</dbReference>
<dbReference type="PANTHER" id="PTHR43527">
    <property type="entry name" value="4-DIPHOSPHOCYTIDYL-2-C-METHYL-D-ERYTHRITOL KINASE, CHLOROPLASTIC"/>
    <property type="match status" value="1"/>
</dbReference>
<evidence type="ECO:0000256" key="7">
    <source>
        <dbReference type="HAMAP-Rule" id="MF_00061"/>
    </source>
</evidence>
<evidence type="ECO:0000256" key="5">
    <source>
        <dbReference type="ARBA" id="ARBA00022840"/>
    </source>
</evidence>
<dbReference type="Pfam" id="PF00288">
    <property type="entry name" value="GHMP_kinases_N"/>
    <property type="match status" value="1"/>
</dbReference>
<comment type="pathway">
    <text evidence="7">Isoprenoid biosynthesis; isopentenyl diphosphate biosynthesis via DXP pathway; isopentenyl diphosphate from 1-deoxy-D-xylulose 5-phosphate: step 3/6.</text>
</comment>
<dbReference type="InterPro" id="IPR020568">
    <property type="entry name" value="Ribosomal_Su5_D2-typ_SF"/>
</dbReference>
<proteinExistence type="inferred from homology"/>
<evidence type="ECO:0000313" key="9">
    <source>
        <dbReference type="EMBL" id="GAA5097973.1"/>
    </source>
</evidence>
<reference evidence="10" key="1">
    <citation type="journal article" date="2019" name="Int. J. Syst. Evol. Microbiol.">
        <title>The Global Catalogue of Microorganisms (GCM) 10K type strain sequencing project: providing services to taxonomists for standard genome sequencing and annotation.</title>
        <authorList>
            <consortium name="The Broad Institute Genomics Platform"/>
            <consortium name="The Broad Institute Genome Sequencing Center for Infectious Disease"/>
            <person name="Wu L."/>
            <person name="Ma J."/>
        </authorList>
    </citation>
    <scope>NUCLEOTIDE SEQUENCE [LARGE SCALE GENOMIC DNA]</scope>
    <source>
        <strain evidence="10">JCM 18424</strain>
    </source>
</reference>
<organism evidence="9 10">
    <name type="scientific">Wohlfahrtiimonas larvae</name>
    <dbReference type="NCBI Taxonomy" id="1157986"/>
    <lineage>
        <taxon>Bacteria</taxon>
        <taxon>Pseudomonadati</taxon>
        <taxon>Pseudomonadota</taxon>
        <taxon>Gammaproteobacteria</taxon>
        <taxon>Cardiobacteriales</taxon>
        <taxon>Ignatzschineriaceae</taxon>
        <taxon>Wohlfahrtiimonas</taxon>
    </lineage>
</organism>
<feature type="binding site" evidence="7">
    <location>
        <begin position="92"/>
        <end position="102"/>
    </location>
    <ligand>
        <name>ATP</name>
        <dbReference type="ChEBI" id="CHEBI:30616"/>
    </ligand>
</feature>
<dbReference type="PANTHER" id="PTHR43527:SF2">
    <property type="entry name" value="4-DIPHOSPHOCYTIDYL-2-C-METHYL-D-ERYTHRITOL KINASE, CHLOROPLASTIC"/>
    <property type="match status" value="1"/>
</dbReference>
<dbReference type="NCBIfam" id="TIGR00154">
    <property type="entry name" value="ispE"/>
    <property type="match status" value="1"/>
</dbReference>
<dbReference type="SUPFAM" id="SSF54211">
    <property type="entry name" value="Ribosomal protein S5 domain 2-like"/>
    <property type="match status" value="1"/>
</dbReference>
<evidence type="ECO:0000256" key="1">
    <source>
        <dbReference type="ARBA" id="ARBA00017473"/>
    </source>
</evidence>
<keyword evidence="4 7" id="KW-0418">Kinase</keyword>
<sequence>MQFFKSPAKINLFLRIVRQEPNGYHYLQTLFQFISLQDEIGFELRNDDTIVADYHNEFITEENDLIVKAIRLLQKESGITTGLNITLNKNIPMGAGLGGGSSNAATTLMAVNELYQLNYSSEKLQALGRTLGADVPIFIYGQSAWAEGIGDLFIPMQPKEKAYGLIIPNISISTQKIFQYPALSRTNPILEKTDRPDYLNDCTSAIYALYPKMQGYMATLTNLGLSPKITGTGSCIYIDEPTIEQQVQLDQFLQVENLQYRTFNTLNRSPYHG</sequence>
<feature type="domain" description="GHMP kinase N-terminal" evidence="8">
    <location>
        <begin position="65"/>
        <end position="142"/>
    </location>
</feature>
<evidence type="ECO:0000256" key="2">
    <source>
        <dbReference type="ARBA" id="ARBA00022679"/>
    </source>
</evidence>
<keyword evidence="5 7" id="KW-0067">ATP-binding</keyword>
<dbReference type="InterPro" id="IPR006204">
    <property type="entry name" value="GHMP_kinase_N_dom"/>
</dbReference>
<dbReference type="Proteomes" id="UP001500631">
    <property type="component" value="Unassembled WGS sequence"/>
</dbReference>
<dbReference type="HAMAP" id="MF_00061">
    <property type="entry name" value="IspE"/>
    <property type="match status" value="1"/>
</dbReference>
<dbReference type="InterPro" id="IPR036554">
    <property type="entry name" value="GHMP_kinase_C_sf"/>
</dbReference>
<dbReference type="EC" id="2.7.1.148" evidence="7"/>
<dbReference type="PIRSF" id="PIRSF010376">
    <property type="entry name" value="IspE"/>
    <property type="match status" value="1"/>
</dbReference>
<comment type="caution">
    <text evidence="9">The sequence shown here is derived from an EMBL/GenBank/DDBJ whole genome shotgun (WGS) entry which is preliminary data.</text>
</comment>
<evidence type="ECO:0000256" key="6">
    <source>
        <dbReference type="ARBA" id="ARBA00023229"/>
    </source>
</evidence>
<accession>A0ABP9MKP9</accession>